<dbReference type="InterPro" id="IPR023828">
    <property type="entry name" value="Peptidase_S8_Ser-AS"/>
</dbReference>
<dbReference type="SUPFAM" id="SSF52743">
    <property type="entry name" value="Subtilisin-like"/>
    <property type="match status" value="1"/>
</dbReference>
<evidence type="ECO:0000256" key="2">
    <source>
        <dbReference type="ARBA" id="ARBA00022670"/>
    </source>
</evidence>
<comment type="similarity">
    <text evidence="1 5">Belongs to the peptidase S8 family.</text>
</comment>
<keyword evidence="2 5" id="KW-0645">Protease</keyword>
<dbReference type="PROSITE" id="PS51892">
    <property type="entry name" value="SUBTILASE"/>
    <property type="match status" value="1"/>
</dbReference>
<dbReference type="Pfam" id="PF00082">
    <property type="entry name" value="Peptidase_S8"/>
    <property type="match status" value="1"/>
</dbReference>
<evidence type="ECO:0000256" key="4">
    <source>
        <dbReference type="ARBA" id="ARBA00022825"/>
    </source>
</evidence>
<dbReference type="PROSITE" id="PS00138">
    <property type="entry name" value="SUBTILASE_SER"/>
    <property type="match status" value="1"/>
</dbReference>
<dbReference type="PANTHER" id="PTHR43806">
    <property type="entry name" value="PEPTIDASE S8"/>
    <property type="match status" value="1"/>
</dbReference>
<evidence type="ECO:0000256" key="3">
    <source>
        <dbReference type="ARBA" id="ARBA00022801"/>
    </source>
</evidence>
<evidence type="ECO:0000256" key="1">
    <source>
        <dbReference type="ARBA" id="ARBA00011073"/>
    </source>
</evidence>
<dbReference type="InterPro" id="IPR050131">
    <property type="entry name" value="Peptidase_S8_subtilisin-like"/>
</dbReference>
<proteinExistence type="inferred from homology"/>
<dbReference type="EMBL" id="JAYGII010000020">
    <property type="protein sequence ID" value="MEA5446067.1"/>
    <property type="molecule type" value="Genomic_DNA"/>
</dbReference>
<accession>A0AAP6MMJ4</accession>
<keyword evidence="3 5" id="KW-0378">Hydrolase</keyword>
<feature type="domain" description="Peptidase S8/S53" evidence="6">
    <location>
        <begin position="131"/>
        <end position="360"/>
    </location>
</feature>
<feature type="active site" description="Charge relay system" evidence="5">
    <location>
        <position position="135"/>
    </location>
</feature>
<dbReference type="RefSeq" id="WP_346052031.1">
    <property type="nucleotide sequence ID" value="NZ_JAYGII010000020.1"/>
</dbReference>
<protein>
    <submittedName>
        <fullName evidence="7">S8 family serine peptidase</fullName>
    </submittedName>
</protein>
<dbReference type="InterPro" id="IPR000209">
    <property type="entry name" value="Peptidase_S8/S53_dom"/>
</dbReference>
<sequence length="484" mass="50762">MGGGQNVQFLPHADDSAGYFIRLREEAVPAGEGPGGKTYREHVENFARNVGLDARAHLVGGTPVASAEIMSREKARAIAEREDVLYVEEAGIGRLHAVQANAPWHLDRVSQRTLPLDGEYIYNWSGTDRRIFIIDSGVRASHDEFQDPFDNRVSQLQYDAFGGSGQDCADHGTGVSSMSSGWTKGTAKETEIVNVKVADCFGSVSPSDYVEAANWVADQVDPGDIVNISLGFPHSVTINDATDHIADQGAVVVTSAGNSATDACNQSPASAHKAYTVASSNDQDALSSFSNFGTCVDIVAPGESIEAASASGDSEFFSSVNGTSFAAPLVAGAAALVQDEGIGPDPVTIKDAISQRATQGVLSNLNGTPDRLLYTLDDSAGSAPETPSMTIDFTGCHNGLASYAVTLSENGSTPVESWEGYKREGMGGSYNQIHDSTTPGFNFSVNSENYWEIKARGLNGDGLSNLIGDSGFAPDCTGGGPSPL</sequence>
<name>A0AAP6MMJ4_9GAMM</name>
<dbReference type="Proteomes" id="UP001302316">
    <property type="component" value="Unassembled WGS sequence"/>
</dbReference>
<dbReference type="Gene3D" id="3.40.50.200">
    <property type="entry name" value="Peptidase S8/S53 domain"/>
    <property type="match status" value="1"/>
</dbReference>
<dbReference type="GO" id="GO:0006508">
    <property type="term" value="P:proteolysis"/>
    <property type="evidence" value="ECO:0007669"/>
    <property type="project" value="UniProtKB-KW"/>
</dbReference>
<dbReference type="AlphaFoldDB" id="A0AAP6MMJ4"/>
<feature type="active site" description="Charge relay system" evidence="5">
    <location>
        <position position="171"/>
    </location>
</feature>
<evidence type="ECO:0000256" key="5">
    <source>
        <dbReference type="PROSITE-ProRule" id="PRU01240"/>
    </source>
</evidence>
<evidence type="ECO:0000259" key="6">
    <source>
        <dbReference type="Pfam" id="PF00082"/>
    </source>
</evidence>
<dbReference type="InterPro" id="IPR015500">
    <property type="entry name" value="Peptidase_S8_subtilisin-rel"/>
</dbReference>
<evidence type="ECO:0000313" key="8">
    <source>
        <dbReference type="Proteomes" id="UP001302316"/>
    </source>
</evidence>
<reference evidence="7 8" key="1">
    <citation type="submission" date="2023-12" db="EMBL/GenBank/DDBJ databases">
        <title>Whole-genome sequencing of halo(alkali)philic microorganisms from hypersaline lakes.</title>
        <authorList>
            <person name="Sorokin D.Y."/>
            <person name="Merkel A.Y."/>
            <person name="Messina E."/>
            <person name="Yakimov M."/>
        </authorList>
    </citation>
    <scope>NUCLEOTIDE SEQUENCE [LARGE SCALE GENOMIC DNA]</scope>
    <source>
        <strain evidence="7 8">AB-CW1</strain>
    </source>
</reference>
<comment type="caution">
    <text evidence="7">The sequence shown here is derived from an EMBL/GenBank/DDBJ whole genome shotgun (WGS) entry which is preliminary data.</text>
</comment>
<dbReference type="PANTHER" id="PTHR43806:SF11">
    <property type="entry name" value="CEREVISIN-RELATED"/>
    <property type="match status" value="1"/>
</dbReference>
<feature type="active site" description="Charge relay system" evidence="5">
    <location>
        <position position="324"/>
    </location>
</feature>
<keyword evidence="8" id="KW-1185">Reference proteome</keyword>
<dbReference type="InterPro" id="IPR036852">
    <property type="entry name" value="Peptidase_S8/S53_dom_sf"/>
</dbReference>
<evidence type="ECO:0000313" key="7">
    <source>
        <dbReference type="EMBL" id="MEA5446067.1"/>
    </source>
</evidence>
<dbReference type="GO" id="GO:0004252">
    <property type="term" value="F:serine-type endopeptidase activity"/>
    <property type="evidence" value="ECO:0007669"/>
    <property type="project" value="UniProtKB-UniRule"/>
</dbReference>
<gene>
    <name evidence="7" type="ORF">VCB98_09570</name>
</gene>
<dbReference type="PRINTS" id="PR00723">
    <property type="entry name" value="SUBTILISIN"/>
</dbReference>
<organism evidence="7 8">
    <name type="scientific">Natronospira elongata</name>
    <dbReference type="NCBI Taxonomy" id="3110268"/>
    <lineage>
        <taxon>Bacteria</taxon>
        <taxon>Pseudomonadati</taxon>
        <taxon>Pseudomonadota</taxon>
        <taxon>Gammaproteobacteria</taxon>
        <taxon>Natronospirales</taxon>
        <taxon>Natronospiraceae</taxon>
        <taxon>Natronospira</taxon>
    </lineage>
</organism>
<dbReference type="GO" id="GO:0005615">
    <property type="term" value="C:extracellular space"/>
    <property type="evidence" value="ECO:0007669"/>
    <property type="project" value="TreeGrafter"/>
</dbReference>
<keyword evidence="4 5" id="KW-0720">Serine protease</keyword>